<dbReference type="EMBL" id="FOZP01000005">
    <property type="protein sequence ID" value="SFS59936.1"/>
    <property type="molecule type" value="Genomic_DNA"/>
</dbReference>
<dbReference type="AlphaFoldDB" id="A0A1I6R5G9"/>
<dbReference type="STRING" id="593133.SAMN04488006_2239"/>
<evidence type="ECO:0000313" key="3">
    <source>
        <dbReference type="Proteomes" id="UP000199312"/>
    </source>
</evidence>
<proteinExistence type="predicted"/>
<gene>
    <name evidence="2" type="ORF">SAMN04488006_2239</name>
</gene>
<feature type="transmembrane region" description="Helical" evidence="1">
    <location>
        <begin position="76"/>
        <end position="97"/>
    </location>
</feature>
<protein>
    <recommendedName>
        <fullName evidence="4">Holin-X, holin superfamily III</fullName>
    </recommendedName>
</protein>
<keyword evidence="1" id="KW-0812">Transmembrane</keyword>
<dbReference type="RefSeq" id="WP_090226324.1">
    <property type="nucleotide sequence ID" value="NZ_FOZP01000005.1"/>
</dbReference>
<accession>A0A1I6R5G9</accession>
<reference evidence="3" key="1">
    <citation type="submission" date="2016-10" db="EMBL/GenBank/DDBJ databases">
        <authorList>
            <person name="Varghese N."/>
            <person name="Submissions S."/>
        </authorList>
    </citation>
    <scope>NUCLEOTIDE SEQUENCE [LARGE SCALE GENOMIC DNA]</scope>
    <source>
        <strain evidence="3">DSM 24450</strain>
    </source>
</reference>
<evidence type="ECO:0008006" key="4">
    <source>
        <dbReference type="Google" id="ProtNLM"/>
    </source>
</evidence>
<dbReference type="OrthoDB" id="1202744at2"/>
<evidence type="ECO:0000256" key="1">
    <source>
        <dbReference type="SAM" id="Phobius"/>
    </source>
</evidence>
<feature type="transmembrane region" description="Helical" evidence="1">
    <location>
        <begin position="47"/>
        <end position="70"/>
    </location>
</feature>
<keyword evidence="3" id="KW-1185">Reference proteome</keyword>
<keyword evidence="1" id="KW-0472">Membrane</keyword>
<dbReference type="Proteomes" id="UP000199312">
    <property type="component" value="Unassembled WGS sequence"/>
</dbReference>
<name>A0A1I6R5G9_9FLAO</name>
<evidence type="ECO:0000313" key="2">
    <source>
        <dbReference type="EMBL" id="SFS59936.1"/>
    </source>
</evidence>
<keyword evidence="1" id="KW-1133">Transmembrane helix</keyword>
<organism evidence="2 3">
    <name type="scientific">Lutibacter maritimus</name>
    <dbReference type="NCBI Taxonomy" id="593133"/>
    <lineage>
        <taxon>Bacteria</taxon>
        <taxon>Pseudomonadati</taxon>
        <taxon>Bacteroidota</taxon>
        <taxon>Flavobacteriia</taxon>
        <taxon>Flavobacteriales</taxon>
        <taxon>Flavobacteriaceae</taxon>
        <taxon>Lutibacter</taxon>
    </lineage>
</organism>
<sequence>MNIFESINESTTNVVKSGEDYIKYTHAYYKLKIFQLLSLSFSQIIKLALVGVFLFLGLIFLAIAAAIALGNLLESISLGILIVGLTLILFGLIPYALRKRIDKTILNKFSKSFFD</sequence>